<evidence type="ECO:0000256" key="2">
    <source>
        <dbReference type="ARBA" id="ARBA00038334"/>
    </source>
</evidence>
<dbReference type="SUPFAM" id="SSF53474">
    <property type="entry name" value="alpha/beta-Hydrolases"/>
    <property type="match status" value="1"/>
</dbReference>
<name>A0A8H5GEL7_9AGAR</name>
<dbReference type="PRINTS" id="PR00111">
    <property type="entry name" value="ABHYDROLASE"/>
</dbReference>
<dbReference type="InterPro" id="IPR029058">
    <property type="entry name" value="AB_hydrolase_fold"/>
</dbReference>
<dbReference type="OrthoDB" id="284184at2759"/>
<gene>
    <name evidence="4" type="ORF">D9756_000246</name>
</gene>
<accession>A0A8H5GEL7</accession>
<dbReference type="PANTHER" id="PTHR43329">
    <property type="entry name" value="EPOXIDE HYDROLASE"/>
    <property type="match status" value="1"/>
</dbReference>
<dbReference type="GO" id="GO:0016787">
    <property type="term" value="F:hydrolase activity"/>
    <property type="evidence" value="ECO:0007669"/>
    <property type="project" value="UniProtKB-KW"/>
</dbReference>
<proteinExistence type="inferred from homology"/>
<evidence type="ECO:0000313" key="4">
    <source>
        <dbReference type="EMBL" id="KAF5363385.1"/>
    </source>
</evidence>
<sequence>MNPAQPESFNHRLEKLSTGRTYHFVDQLPKGYSPNLNATILCVHGFPDFWYGWRHQIGPWVREGYRVVVPDMLGYGETDKPQNVEEYTTKRLCADLAALLDLIGVQRAIVIGHDWGSHTVSRFALWYPDRLVALVMLSIAYVPPSPVYLPIQEAAKKAPNLGYQVYFASQRSTADIEANLRTFLTIVFRPPSSLVDFTKEGSLSEILPRFDSKTKDSVLLPQELNHYVEVLSKGMNGPLNYYRTTKLRHEEELAARLPSNLRSDLPVLFMWGTKDPTATRATIRKAAKFVPRLQDIALEDRGHWVMVEAKDEVTRHISEWLRGIGESLFTKGKL</sequence>
<organism evidence="4 5">
    <name type="scientific">Leucocoprinus leucothites</name>
    <dbReference type="NCBI Taxonomy" id="201217"/>
    <lineage>
        <taxon>Eukaryota</taxon>
        <taxon>Fungi</taxon>
        <taxon>Dikarya</taxon>
        <taxon>Basidiomycota</taxon>
        <taxon>Agaricomycotina</taxon>
        <taxon>Agaricomycetes</taxon>
        <taxon>Agaricomycetidae</taxon>
        <taxon>Agaricales</taxon>
        <taxon>Agaricineae</taxon>
        <taxon>Agaricaceae</taxon>
        <taxon>Leucocoprinus</taxon>
    </lineage>
</organism>
<protein>
    <recommendedName>
        <fullName evidence="3">AB hydrolase-1 domain-containing protein</fullName>
    </recommendedName>
</protein>
<dbReference type="Proteomes" id="UP000559027">
    <property type="component" value="Unassembled WGS sequence"/>
</dbReference>
<evidence type="ECO:0000313" key="5">
    <source>
        <dbReference type="Proteomes" id="UP000559027"/>
    </source>
</evidence>
<keyword evidence="1" id="KW-0378">Hydrolase</keyword>
<evidence type="ECO:0000256" key="1">
    <source>
        <dbReference type="ARBA" id="ARBA00022801"/>
    </source>
</evidence>
<dbReference type="Gene3D" id="3.40.50.1820">
    <property type="entry name" value="alpha/beta hydrolase"/>
    <property type="match status" value="1"/>
</dbReference>
<reference evidence="4 5" key="1">
    <citation type="journal article" date="2020" name="ISME J.">
        <title>Uncovering the hidden diversity of litter-decomposition mechanisms in mushroom-forming fungi.</title>
        <authorList>
            <person name="Floudas D."/>
            <person name="Bentzer J."/>
            <person name="Ahren D."/>
            <person name="Johansson T."/>
            <person name="Persson P."/>
            <person name="Tunlid A."/>
        </authorList>
    </citation>
    <scope>NUCLEOTIDE SEQUENCE [LARGE SCALE GENOMIC DNA]</scope>
    <source>
        <strain evidence="4 5">CBS 146.42</strain>
    </source>
</reference>
<feature type="domain" description="AB hydrolase-1" evidence="3">
    <location>
        <begin position="39"/>
        <end position="308"/>
    </location>
</feature>
<comment type="similarity">
    <text evidence="2">Belongs to the AB hydrolase superfamily. Epoxide hydrolase family.</text>
</comment>
<evidence type="ECO:0000259" key="3">
    <source>
        <dbReference type="Pfam" id="PF00561"/>
    </source>
</evidence>
<comment type="caution">
    <text evidence="4">The sequence shown here is derived from an EMBL/GenBank/DDBJ whole genome shotgun (WGS) entry which is preliminary data.</text>
</comment>
<dbReference type="PRINTS" id="PR00412">
    <property type="entry name" value="EPOXHYDRLASE"/>
</dbReference>
<keyword evidence="5" id="KW-1185">Reference proteome</keyword>
<dbReference type="AlphaFoldDB" id="A0A8H5GEL7"/>
<dbReference type="InterPro" id="IPR000639">
    <property type="entry name" value="Epox_hydrolase-like"/>
</dbReference>
<dbReference type="Pfam" id="PF00561">
    <property type="entry name" value="Abhydrolase_1"/>
    <property type="match status" value="1"/>
</dbReference>
<dbReference type="EMBL" id="JAACJO010000001">
    <property type="protein sequence ID" value="KAF5363385.1"/>
    <property type="molecule type" value="Genomic_DNA"/>
</dbReference>
<dbReference type="InterPro" id="IPR000073">
    <property type="entry name" value="AB_hydrolase_1"/>
</dbReference>